<dbReference type="EMBL" id="BKCP01005516">
    <property type="protein sequence ID" value="GER38422.1"/>
    <property type="molecule type" value="Genomic_DNA"/>
</dbReference>
<sequence length="476" mass="52886">MSSEKMDERESAAASVVEDAKRRCATLTDRLHRLNTSKLSRPLKNTISRLIQSELNFLHRVPAASHSLSHNIGHLEAVVHVLQQPSVTGVSRVCKAVSLSHSRSIYVDIVCSLNGNPVWFIVSDRNPRYIFWDCDSRDKNKGLKQKIVHVLDAARQSSVTLRPSSIVLFFSRGLDSDVDQKLRCEFGAVDFEMENFSCEELQVEGGWTYVVLGRLFPDARFVEIEVHEDDDTRETILDSARMVDPVSCKKKHDECFDSNSIGSSLCHFVSAMKCWCCSSSDVDDDDNNVGLQVGSIKQSRKCSEAKVVNFDTTVLVAIVSGISNGGSGKLLAKPESELRARFKGNYDFVIAQVDCEHQHPIHNELLSSISGKQGIICESVRSEFEELISMCGGPNEKLRAEYLLKFLKVVPDCPSTRLISLQTTRKLAVKNKVVFGTGDNWCAQTVTANMGFVRAVSQTGMSLSVIEHRPRALIGE</sequence>
<organism evidence="2 3">
    <name type="scientific">Striga asiatica</name>
    <name type="common">Asiatic witchweed</name>
    <name type="synonym">Buchnera asiatica</name>
    <dbReference type="NCBI Taxonomy" id="4170"/>
    <lineage>
        <taxon>Eukaryota</taxon>
        <taxon>Viridiplantae</taxon>
        <taxon>Streptophyta</taxon>
        <taxon>Embryophyta</taxon>
        <taxon>Tracheophyta</taxon>
        <taxon>Spermatophyta</taxon>
        <taxon>Magnoliopsida</taxon>
        <taxon>eudicotyledons</taxon>
        <taxon>Gunneridae</taxon>
        <taxon>Pentapetalae</taxon>
        <taxon>asterids</taxon>
        <taxon>lamiids</taxon>
        <taxon>Lamiales</taxon>
        <taxon>Orobanchaceae</taxon>
        <taxon>Buchnereae</taxon>
        <taxon>Striga</taxon>
    </lineage>
</organism>
<dbReference type="OrthoDB" id="441890at2759"/>
<dbReference type="Proteomes" id="UP000325081">
    <property type="component" value="Unassembled WGS sequence"/>
</dbReference>
<dbReference type="Pfam" id="PF07000">
    <property type="entry name" value="DUF1308"/>
    <property type="match status" value="1"/>
</dbReference>
<protein>
    <submittedName>
        <fullName evidence="2">UPF0415 protein C7orf25 homolog</fullName>
    </submittedName>
</protein>
<accession>A0A5A7Q0R8</accession>
<evidence type="ECO:0000259" key="1">
    <source>
        <dbReference type="Pfam" id="PF07000"/>
    </source>
</evidence>
<evidence type="ECO:0000313" key="2">
    <source>
        <dbReference type="EMBL" id="GER38422.1"/>
    </source>
</evidence>
<comment type="caution">
    <text evidence="2">The sequence shown here is derived from an EMBL/GenBank/DDBJ whole genome shotgun (WGS) entry which is preliminary data.</text>
</comment>
<dbReference type="PANTHER" id="PTHR13379">
    <property type="entry name" value="UNCHARACTERIZED DUF1308"/>
    <property type="match status" value="1"/>
</dbReference>
<dbReference type="InterPro" id="IPR010733">
    <property type="entry name" value="DUF1308"/>
</dbReference>
<feature type="domain" description="DUF1308" evidence="1">
    <location>
        <begin position="308"/>
        <end position="473"/>
    </location>
</feature>
<gene>
    <name evidence="2" type="ORF">STAS_14951</name>
</gene>
<dbReference type="AlphaFoldDB" id="A0A5A7Q0R8"/>
<dbReference type="PANTHER" id="PTHR13379:SF0">
    <property type="entry name" value="UPF0415 PROTEIN C7ORF25"/>
    <property type="match status" value="1"/>
</dbReference>
<evidence type="ECO:0000313" key="3">
    <source>
        <dbReference type="Proteomes" id="UP000325081"/>
    </source>
</evidence>
<keyword evidence="3" id="KW-1185">Reference proteome</keyword>
<reference evidence="3" key="1">
    <citation type="journal article" date="2019" name="Curr. Biol.">
        <title>Genome Sequence of Striga asiatica Provides Insight into the Evolution of Plant Parasitism.</title>
        <authorList>
            <person name="Yoshida S."/>
            <person name="Kim S."/>
            <person name="Wafula E.K."/>
            <person name="Tanskanen J."/>
            <person name="Kim Y.M."/>
            <person name="Honaas L."/>
            <person name="Yang Z."/>
            <person name="Spallek T."/>
            <person name="Conn C.E."/>
            <person name="Ichihashi Y."/>
            <person name="Cheong K."/>
            <person name="Cui S."/>
            <person name="Der J.P."/>
            <person name="Gundlach H."/>
            <person name="Jiao Y."/>
            <person name="Hori C."/>
            <person name="Ishida J.K."/>
            <person name="Kasahara H."/>
            <person name="Kiba T."/>
            <person name="Kim M.S."/>
            <person name="Koo N."/>
            <person name="Laohavisit A."/>
            <person name="Lee Y.H."/>
            <person name="Lumba S."/>
            <person name="McCourt P."/>
            <person name="Mortimer J.C."/>
            <person name="Mutuku J.M."/>
            <person name="Nomura T."/>
            <person name="Sasaki-Sekimoto Y."/>
            <person name="Seto Y."/>
            <person name="Wang Y."/>
            <person name="Wakatake T."/>
            <person name="Sakakibara H."/>
            <person name="Demura T."/>
            <person name="Yamaguchi S."/>
            <person name="Yoneyama K."/>
            <person name="Manabe R.I."/>
            <person name="Nelson D.C."/>
            <person name="Schulman A.H."/>
            <person name="Timko M.P."/>
            <person name="dePamphilis C.W."/>
            <person name="Choi D."/>
            <person name="Shirasu K."/>
        </authorList>
    </citation>
    <scope>NUCLEOTIDE SEQUENCE [LARGE SCALE GENOMIC DNA]</scope>
    <source>
        <strain evidence="3">cv. UVA1</strain>
    </source>
</reference>
<proteinExistence type="predicted"/>
<name>A0A5A7Q0R8_STRAF</name>